<dbReference type="EMBL" id="JAPEUY010000020">
    <property type="protein sequence ID" value="KAJ4362979.1"/>
    <property type="molecule type" value="Genomic_DNA"/>
</dbReference>
<keyword evidence="2" id="KW-1133">Transmembrane helix</keyword>
<dbReference type="AlphaFoldDB" id="A0A9W9CHN6"/>
<evidence type="ECO:0000313" key="3">
    <source>
        <dbReference type="EMBL" id="KAJ4362979.1"/>
    </source>
</evidence>
<dbReference type="OrthoDB" id="3687641at2759"/>
<evidence type="ECO:0000313" key="4">
    <source>
        <dbReference type="Proteomes" id="UP001140560"/>
    </source>
</evidence>
<accession>A0A9W9CHN6</accession>
<dbReference type="Proteomes" id="UP001140560">
    <property type="component" value="Unassembled WGS sequence"/>
</dbReference>
<reference evidence="3" key="1">
    <citation type="submission" date="2022-10" db="EMBL/GenBank/DDBJ databases">
        <title>Tapping the CABI collections for fungal endophytes: first genome assemblies for Collariella, Neodidymelliopsis, Ascochyta clinopodiicola, Didymella pomorum, Didymosphaeria variabile, Neocosmospora piperis and Neocucurbitaria cava.</title>
        <authorList>
            <person name="Hill R."/>
        </authorList>
    </citation>
    <scope>NUCLEOTIDE SEQUENCE</scope>
    <source>
        <strain evidence="3">IMI 356814</strain>
    </source>
</reference>
<feature type="transmembrane region" description="Helical" evidence="2">
    <location>
        <begin position="226"/>
        <end position="247"/>
    </location>
</feature>
<dbReference type="GO" id="GO:0043386">
    <property type="term" value="P:mycotoxin biosynthetic process"/>
    <property type="evidence" value="ECO:0007669"/>
    <property type="project" value="InterPro"/>
</dbReference>
<evidence type="ECO:0000256" key="1">
    <source>
        <dbReference type="ARBA" id="ARBA00035112"/>
    </source>
</evidence>
<comment type="similarity">
    <text evidence="1">Belongs to the ustYa family.</text>
</comment>
<comment type="caution">
    <text evidence="3">The sequence shown here is derived from an EMBL/GenBank/DDBJ whole genome shotgun (WGS) entry which is preliminary data.</text>
</comment>
<protein>
    <submittedName>
        <fullName evidence="3">Uncharacterized protein</fullName>
    </submittedName>
</protein>
<evidence type="ECO:0000256" key="2">
    <source>
        <dbReference type="SAM" id="Phobius"/>
    </source>
</evidence>
<gene>
    <name evidence="3" type="ORF">N0V83_010096</name>
</gene>
<keyword evidence="4" id="KW-1185">Reference proteome</keyword>
<name>A0A9W9CHN6_9PLEO</name>
<feature type="transmembrane region" description="Helical" evidence="2">
    <location>
        <begin position="45"/>
        <end position="64"/>
    </location>
</feature>
<organism evidence="3 4">
    <name type="scientific">Neocucurbitaria cava</name>
    <dbReference type="NCBI Taxonomy" id="798079"/>
    <lineage>
        <taxon>Eukaryota</taxon>
        <taxon>Fungi</taxon>
        <taxon>Dikarya</taxon>
        <taxon>Ascomycota</taxon>
        <taxon>Pezizomycotina</taxon>
        <taxon>Dothideomycetes</taxon>
        <taxon>Pleosporomycetidae</taxon>
        <taxon>Pleosporales</taxon>
        <taxon>Pleosporineae</taxon>
        <taxon>Cucurbitariaceae</taxon>
        <taxon>Neocucurbitaria</taxon>
    </lineage>
</organism>
<dbReference type="PANTHER" id="PTHR33365:SF6">
    <property type="entry name" value="OXIDASE USTYA"/>
    <property type="match status" value="1"/>
</dbReference>
<sequence length="335" mass="37202">MERPPAYQPLCRDDEDEIQAQLEEKDGTAWNANSTEIIPTNTRSFVIFLSILLLSLSANVLLVMDNAKLRTARNTGKTVFTGLAFDTPIPYRAMSEYWHPNATDSEMEAAWDTIDTNAIAVALHDDWADSVGLAPSTRFPWDTERSVYYVKGVHDLHCLKLIRKAIVSKHNGDNHTFSLNHIYHCLDGIRQDIMCIADDTPMPASVAHHVGDGQIRQCRDWNNMRTTITLLPLFAFAAGIMAAPTPLRPLPRAVPDLKTVIRNPVPILDEKASLEVPGIVAVKVDLSEISKPLEENLKERAAPAMGETLVDPVHVIGRATPAVDKIIWDPVHVIN</sequence>
<keyword evidence="2" id="KW-0472">Membrane</keyword>
<dbReference type="PANTHER" id="PTHR33365">
    <property type="entry name" value="YALI0B05434P"/>
    <property type="match status" value="1"/>
</dbReference>
<dbReference type="InterPro" id="IPR021765">
    <property type="entry name" value="UstYa-like"/>
</dbReference>
<proteinExistence type="inferred from homology"/>
<dbReference type="Pfam" id="PF11807">
    <property type="entry name" value="UstYa"/>
    <property type="match status" value="1"/>
</dbReference>
<keyword evidence="2" id="KW-0812">Transmembrane</keyword>